<proteinExistence type="predicted"/>
<evidence type="ECO:0008006" key="4">
    <source>
        <dbReference type="Google" id="ProtNLM"/>
    </source>
</evidence>
<evidence type="ECO:0000256" key="1">
    <source>
        <dbReference type="SAM" id="Phobius"/>
    </source>
</evidence>
<feature type="transmembrane region" description="Helical" evidence="1">
    <location>
        <begin position="20"/>
        <end position="45"/>
    </location>
</feature>
<dbReference type="Proteomes" id="UP000199699">
    <property type="component" value="Unassembled WGS sequence"/>
</dbReference>
<organism evidence="2 3">
    <name type="scientific">Micromonospora nigra</name>
    <dbReference type="NCBI Taxonomy" id="145857"/>
    <lineage>
        <taxon>Bacteria</taxon>
        <taxon>Bacillati</taxon>
        <taxon>Actinomycetota</taxon>
        <taxon>Actinomycetes</taxon>
        <taxon>Micromonosporales</taxon>
        <taxon>Micromonosporaceae</taxon>
        <taxon>Micromonospora</taxon>
    </lineage>
</organism>
<evidence type="ECO:0000313" key="3">
    <source>
        <dbReference type="Proteomes" id="UP000199699"/>
    </source>
</evidence>
<keyword evidence="1" id="KW-1133">Transmembrane helix</keyword>
<keyword evidence="3" id="KW-1185">Reference proteome</keyword>
<name>A0A1C6RS67_9ACTN</name>
<sequence length="123" mass="11746">MPGTPFGMVHLDVAPVTSGLAVGSLVAGVVSVLVGLLVVCIGAVAGRGGGVWAAAAFALLGLLTGAGAVVAGLLGMRQIRRPAAPPAVRFTGRGLAIAGVSCGGTGLLINLLGLVLGVLLSLA</sequence>
<dbReference type="STRING" id="145857.GA0070616_1877"/>
<dbReference type="EMBL" id="FMHT01000003">
    <property type="protein sequence ID" value="SCL20019.1"/>
    <property type="molecule type" value="Genomic_DNA"/>
</dbReference>
<evidence type="ECO:0000313" key="2">
    <source>
        <dbReference type="EMBL" id="SCL20019.1"/>
    </source>
</evidence>
<keyword evidence="1" id="KW-0472">Membrane</keyword>
<feature type="transmembrane region" description="Helical" evidence="1">
    <location>
        <begin position="51"/>
        <end position="74"/>
    </location>
</feature>
<reference evidence="2 3" key="1">
    <citation type="submission" date="2016-06" db="EMBL/GenBank/DDBJ databases">
        <authorList>
            <person name="Kjaerup R.B."/>
            <person name="Dalgaard T.S."/>
            <person name="Juul-Madsen H.R."/>
        </authorList>
    </citation>
    <scope>NUCLEOTIDE SEQUENCE [LARGE SCALE GENOMIC DNA]</scope>
    <source>
        <strain evidence="2 3">DSM 43818</strain>
    </source>
</reference>
<gene>
    <name evidence="2" type="ORF">GA0070616_1877</name>
</gene>
<protein>
    <recommendedName>
        <fullName evidence="4">DUF4190 domain-containing protein</fullName>
    </recommendedName>
</protein>
<keyword evidence="1" id="KW-0812">Transmembrane</keyword>
<feature type="transmembrane region" description="Helical" evidence="1">
    <location>
        <begin position="95"/>
        <end position="120"/>
    </location>
</feature>
<accession>A0A1C6RS67</accession>
<dbReference type="AlphaFoldDB" id="A0A1C6RS67"/>
<dbReference type="RefSeq" id="WP_091090312.1">
    <property type="nucleotide sequence ID" value="NZ_FMHT01000003.1"/>
</dbReference>